<organism evidence="1 2">
    <name type="scientific">Yersinia pestis bv. Antiqua (strain Antiqua)</name>
    <dbReference type="NCBI Taxonomy" id="360102"/>
    <lineage>
        <taxon>Bacteria</taxon>
        <taxon>Pseudomonadati</taxon>
        <taxon>Pseudomonadota</taxon>
        <taxon>Gammaproteobacteria</taxon>
        <taxon>Enterobacterales</taxon>
        <taxon>Yersiniaceae</taxon>
        <taxon>Yersinia</taxon>
    </lineage>
</organism>
<proteinExistence type="predicted"/>
<dbReference type="EMBL" id="CP000308">
    <property type="protein sequence ID" value="ABG13437.1"/>
    <property type="molecule type" value="Genomic_DNA"/>
</dbReference>
<dbReference type="Proteomes" id="UP000001971">
    <property type="component" value="Chromosome"/>
</dbReference>
<sequence>MATINERLRDEVIAHSLFQSRYGAGVARKMVKVLNESDAELSARLIVALDELNPNSVTVKRLESLLASVRQVNKQAVDAMYTSLSDELLDFAKHEVSYQLSLFDSLLPGPVLNHFPLASITKEQVYAAAMAQPFQGRLLRDWAENIEADRMTRIINTVKNGYLAGDTVEQMARKVRGTRARNYQDGAIEAGRKNVTAVVKTAVTHMAAVARDKFADNNSNIIDAKQWLSTLDNKTSHDCIIRDRLKYTLEGKPIGHKIPYLQGPGRIHFCCRSMETLITKSWRELGIDIDEMDEGTRASMDGQVPAGTTYSEWLQRQSYRRQVQVLGETRARLMQDGGMRTDEFFTDKGEWITLQQLRDIDGRAFSDAGL</sequence>
<evidence type="ECO:0000313" key="1">
    <source>
        <dbReference type="EMBL" id="ABG13437.1"/>
    </source>
</evidence>
<dbReference type="GeneID" id="57976556"/>
<evidence type="ECO:0008006" key="3">
    <source>
        <dbReference type="Google" id="ProtNLM"/>
    </source>
</evidence>
<name>A0A0E1NQP2_YERPA</name>
<evidence type="ECO:0000313" key="2">
    <source>
        <dbReference type="Proteomes" id="UP000001971"/>
    </source>
</evidence>
<dbReference type="AlphaFoldDB" id="A0A0E1NQP2"/>
<gene>
    <name evidence="1" type="ordered locus">YPA_1470</name>
</gene>
<dbReference type="KEGG" id="ypa:YPA_1470"/>
<reference evidence="1 2" key="1">
    <citation type="journal article" date="2006" name="J. Bacteriol.">
        <title>Complete genome sequence of Yersinia pestis strains Antiqua and Nepal516: evidence of gene reduction in an emerging pathogen.</title>
        <authorList>
            <person name="Chain P.S."/>
            <person name="Hu P."/>
            <person name="Malfatti S.A."/>
            <person name="Radnedge L."/>
            <person name="Larimer F."/>
            <person name="Vergez L.M."/>
            <person name="Worsham P."/>
            <person name="Chu M.C."/>
            <person name="Andersen G.L."/>
        </authorList>
    </citation>
    <scope>NUCLEOTIDE SEQUENCE [LARGE SCALE GENOMIC DNA]</scope>
    <source>
        <strain evidence="1 2">Antiqua</strain>
    </source>
</reference>
<dbReference type="HOGENOM" id="CLU_036295_0_0_6"/>
<dbReference type="PATRIC" id="fig|360102.15.peg.42"/>
<dbReference type="RefSeq" id="WP_002211721.1">
    <property type="nucleotide sequence ID" value="NC_008150.1"/>
</dbReference>
<accession>A0A0E1NQP2</accession>
<dbReference type="InterPro" id="IPR017029">
    <property type="entry name" value="Phage_head_put"/>
</dbReference>
<dbReference type="PIRSF" id="PIRSF034565">
    <property type="entry name" value="UCP034565"/>
    <property type="match status" value="1"/>
</dbReference>
<protein>
    <recommendedName>
        <fullName evidence="3">Phage head morphogenesis domain-containing protein</fullName>
    </recommendedName>
</protein>